<evidence type="ECO:0000259" key="2">
    <source>
        <dbReference type="SMART" id="SM00829"/>
    </source>
</evidence>
<evidence type="ECO:0000256" key="1">
    <source>
        <dbReference type="SAM" id="MobiDB-lite"/>
    </source>
</evidence>
<dbReference type="OrthoDB" id="201656at2759"/>
<dbReference type="InterPro" id="IPR036291">
    <property type="entry name" value="NAD(P)-bd_dom_sf"/>
</dbReference>
<feature type="region of interest" description="Disordered" evidence="1">
    <location>
        <begin position="1"/>
        <end position="36"/>
    </location>
</feature>
<dbReference type="SUPFAM" id="SSF51735">
    <property type="entry name" value="NAD(P)-binding Rossmann-fold domains"/>
    <property type="match status" value="1"/>
</dbReference>
<dbReference type="Proteomes" id="UP000696573">
    <property type="component" value="Unassembled WGS sequence"/>
</dbReference>
<dbReference type="PANTHER" id="PTHR11695:SF294">
    <property type="entry name" value="RETICULON-4-INTERACTING PROTEIN 1, MITOCHONDRIAL"/>
    <property type="match status" value="1"/>
</dbReference>
<protein>
    <recommendedName>
        <fullName evidence="2">Enoyl reductase (ER) domain-containing protein</fullName>
    </recommendedName>
</protein>
<proteinExistence type="predicted"/>
<dbReference type="SUPFAM" id="SSF50129">
    <property type="entry name" value="GroES-like"/>
    <property type="match status" value="1"/>
</dbReference>
<gene>
    <name evidence="3" type="ORF">CRHIZ90672A_00012197</name>
</gene>
<reference evidence="3" key="1">
    <citation type="submission" date="2021-10" db="EMBL/GenBank/DDBJ databases">
        <authorList>
            <person name="Piombo E."/>
        </authorList>
    </citation>
    <scope>NUCLEOTIDE SEQUENCE</scope>
</reference>
<dbReference type="CDD" id="cd08267">
    <property type="entry name" value="MDR1"/>
    <property type="match status" value="1"/>
</dbReference>
<dbReference type="EMBL" id="CABFNQ020000764">
    <property type="protein sequence ID" value="CAH0041655.1"/>
    <property type="molecule type" value="Genomic_DNA"/>
</dbReference>
<name>A0A9N9VZL3_9HYPO</name>
<feature type="compositionally biased region" description="Polar residues" evidence="1">
    <location>
        <begin position="1"/>
        <end position="11"/>
    </location>
</feature>
<feature type="domain" description="Enoyl reductase (ER)" evidence="2">
    <location>
        <begin position="16"/>
        <end position="339"/>
    </location>
</feature>
<dbReference type="PANTHER" id="PTHR11695">
    <property type="entry name" value="ALCOHOL DEHYDROGENASE RELATED"/>
    <property type="match status" value="1"/>
</dbReference>
<dbReference type="GO" id="GO:0016491">
    <property type="term" value="F:oxidoreductase activity"/>
    <property type="evidence" value="ECO:0007669"/>
    <property type="project" value="InterPro"/>
</dbReference>
<evidence type="ECO:0000313" key="3">
    <source>
        <dbReference type="EMBL" id="CAH0041655.1"/>
    </source>
</evidence>
<dbReference type="InterPro" id="IPR013154">
    <property type="entry name" value="ADH-like_N"/>
</dbReference>
<dbReference type="InterPro" id="IPR020843">
    <property type="entry name" value="ER"/>
</dbReference>
<dbReference type="InterPro" id="IPR050700">
    <property type="entry name" value="YIM1/Zinc_Alcohol_DH_Fams"/>
</dbReference>
<dbReference type="Gene3D" id="3.40.50.720">
    <property type="entry name" value="NAD(P)-binding Rossmann-like Domain"/>
    <property type="match status" value="1"/>
</dbReference>
<dbReference type="SMART" id="SM00829">
    <property type="entry name" value="PKS_ER"/>
    <property type="match status" value="1"/>
</dbReference>
<evidence type="ECO:0000313" key="4">
    <source>
        <dbReference type="Proteomes" id="UP000696573"/>
    </source>
</evidence>
<dbReference type="GO" id="GO:0005739">
    <property type="term" value="C:mitochondrion"/>
    <property type="evidence" value="ECO:0007669"/>
    <property type="project" value="TreeGrafter"/>
</dbReference>
<dbReference type="AlphaFoldDB" id="A0A9N9VZL3"/>
<dbReference type="Gene3D" id="3.90.180.10">
    <property type="entry name" value="Medium-chain alcohol dehydrogenases, catalytic domain"/>
    <property type="match status" value="1"/>
</dbReference>
<keyword evidence="4" id="KW-1185">Reference proteome</keyword>
<dbReference type="Pfam" id="PF08240">
    <property type="entry name" value="ADH_N"/>
    <property type="match status" value="1"/>
</dbReference>
<dbReference type="InterPro" id="IPR011032">
    <property type="entry name" value="GroES-like_sf"/>
</dbReference>
<organism evidence="3 4">
    <name type="scientific">Clonostachys rhizophaga</name>
    <dbReference type="NCBI Taxonomy" id="160324"/>
    <lineage>
        <taxon>Eukaryota</taxon>
        <taxon>Fungi</taxon>
        <taxon>Dikarya</taxon>
        <taxon>Ascomycota</taxon>
        <taxon>Pezizomycotina</taxon>
        <taxon>Sordariomycetes</taxon>
        <taxon>Hypocreomycetidae</taxon>
        <taxon>Hypocreales</taxon>
        <taxon>Bionectriaceae</taxon>
        <taxon>Clonostachys</taxon>
    </lineage>
</organism>
<sequence length="345" mass="35941">MSTETTMQAWQYQAPGPLQSTLKLNPSAPRPSPSSLTPGQVLIKPIAASLNPADFKVQELGLIARAISSFPKTAGMDLSGTVQSVGPNVTTLRAGDTVVGRVNPFKAPGSLAQLTVADTAGLVRLPEGIDPVEAAGLPTGALTALQTIAPHVQEGRGDRVLINGATGGVGIFSVQVAKLLGCRVTATASTGRGVELAKELGADTVIDYRQTDVVAHLKGKGEEYDLIVDNVGDGPGDLFSSSRTYLGAGKPYVFAGGRMTMRSVFNLITAAVVPTALGGVKGRLVTFVAKDSAEDLERLLKWKAEGKLRIVVDSTFEFKDAKVAFEHLKAGGVKGKVIVKASPDQ</sequence>
<dbReference type="Pfam" id="PF13602">
    <property type="entry name" value="ADH_zinc_N_2"/>
    <property type="match status" value="1"/>
</dbReference>
<comment type="caution">
    <text evidence="3">The sequence shown here is derived from an EMBL/GenBank/DDBJ whole genome shotgun (WGS) entry which is preliminary data.</text>
</comment>
<accession>A0A9N9VZL3</accession>